<organism evidence="4 5">
    <name type="scientific">Ascodesmis nigricans</name>
    <dbReference type="NCBI Taxonomy" id="341454"/>
    <lineage>
        <taxon>Eukaryota</taxon>
        <taxon>Fungi</taxon>
        <taxon>Dikarya</taxon>
        <taxon>Ascomycota</taxon>
        <taxon>Pezizomycotina</taxon>
        <taxon>Pezizomycetes</taxon>
        <taxon>Pezizales</taxon>
        <taxon>Ascodesmidaceae</taxon>
        <taxon>Ascodesmis</taxon>
    </lineage>
</organism>
<keyword evidence="1" id="KW-0833">Ubl conjugation pathway</keyword>
<keyword evidence="5" id="KW-1185">Reference proteome</keyword>
<name>A0A4S2MNE5_9PEZI</name>
<accession>A0A4S2MNE5</accession>
<dbReference type="GO" id="GO:0031146">
    <property type="term" value="P:SCF-dependent proteasomal ubiquitin-dependent protein catabolic process"/>
    <property type="evidence" value="ECO:0007669"/>
    <property type="project" value="TreeGrafter"/>
</dbReference>
<dbReference type="InterPro" id="IPR045464">
    <property type="entry name" value="Hrt3/FBXO9_C"/>
</dbReference>
<dbReference type="InterPro" id="IPR001810">
    <property type="entry name" value="F-box_dom"/>
</dbReference>
<dbReference type="EMBL" id="ML220139">
    <property type="protein sequence ID" value="TGZ78612.1"/>
    <property type="molecule type" value="Genomic_DNA"/>
</dbReference>
<dbReference type="InParanoid" id="A0A4S2MNE5"/>
<dbReference type="OrthoDB" id="2117972at2759"/>
<dbReference type="GO" id="GO:0005737">
    <property type="term" value="C:cytoplasm"/>
    <property type="evidence" value="ECO:0007669"/>
    <property type="project" value="TreeGrafter"/>
</dbReference>
<dbReference type="PANTHER" id="PTHR12874">
    <property type="entry name" value="F-BOX ONLY PROTEIN 48-RELATED"/>
    <property type="match status" value="1"/>
</dbReference>
<dbReference type="FunCoup" id="A0A4S2MNE5">
    <property type="interactions" value="127"/>
</dbReference>
<dbReference type="PANTHER" id="PTHR12874:SF9">
    <property type="entry name" value="F-BOX ONLY PROTEIN 48"/>
    <property type="match status" value="1"/>
</dbReference>
<dbReference type="Pfam" id="PF19270">
    <property type="entry name" value="FBO_C"/>
    <property type="match status" value="1"/>
</dbReference>
<evidence type="ECO:0000313" key="4">
    <source>
        <dbReference type="EMBL" id="TGZ78612.1"/>
    </source>
</evidence>
<reference evidence="4 5" key="1">
    <citation type="submission" date="2019-04" db="EMBL/GenBank/DDBJ databases">
        <title>Comparative genomics and transcriptomics to analyze fruiting body development in filamentous ascomycetes.</title>
        <authorList>
            <consortium name="DOE Joint Genome Institute"/>
            <person name="Lutkenhaus R."/>
            <person name="Traeger S."/>
            <person name="Breuer J."/>
            <person name="Kuo A."/>
            <person name="Lipzen A."/>
            <person name="Pangilinan J."/>
            <person name="Dilworth D."/>
            <person name="Sandor L."/>
            <person name="Poggeler S."/>
            <person name="Barry K."/>
            <person name="Grigoriev I.V."/>
            <person name="Nowrousian M."/>
        </authorList>
    </citation>
    <scope>NUCLEOTIDE SEQUENCE [LARGE SCALE GENOMIC DNA]</scope>
    <source>
        <strain evidence="4 5">CBS 389.68</strain>
    </source>
</reference>
<sequence length="507" mass="56967">MADESELSRFRQQWKAEVTARARGRALSTSSNTATDHPTRPSNRSKRPSFTYTSAAPRPLVFDEDDGGLPLSDVHHARRDSHTGVQPSRRLSVAGVPVSALEHYERAVQKESEGNLGESLKLYRQAFRMDDNVDKAYKEKHFPGSRVAVGKGKDKETARPGVAQAKTEPEPVFASVSAMIESFAGLRIEPAADAKIESHAEAEDEEQEKGFSLLASVPSEILLHILWHVAEVDIAAFGRLTQVSKALCYVVTSEDRIWRDVARQAFSLMPWDWKCSVHGHPIIHEILGKELVPVIEDPEDVETDDVARIIPIDEEEVAKYKSYRDMLRLRPRIRFNGVYISTCNYHRSGGHSGPSLSWNTPVHIVTYYRYLRFYPDGTVLSLLTTHEPADVVYSFSKNHLTPAHLGGLPSGGSALSVWAEQVSRGRWRMDPEGRVDVEVEVPKMDRYLFRMQLRIGAGRAGGMKKGSVKLGWEGFWSWNKLTDDLATFEGRHDKPFWFSRVGSFGKV</sequence>
<dbReference type="SUPFAM" id="SSF81383">
    <property type="entry name" value="F-box domain"/>
    <property type="match status" value="1"/>
</dbReference>
<dbReference type="InterPro" id="IPR036047">
    <property type="entry name" value="F-box-like_dom_sf"/>
</dbReference>
<evidence type="ECO:0000256" key="2">
    <source>
        <dbReference type="SAM" id="MobiDB-lite"/>
    </source>
</evidence>
<feature type="compositionally biased region" description="Polar residues" evidence="2">
    <location>
        <begin position="27"/>
        <end position="54"/>
    </location>
</feature>
<gene>
    <name evidence="4" type="ORF">EX30DRAFT_131712</name>
</gene>
<dbReference type="Proteomes" id="UP000298138">
    <property type="component" value="Unassembled WGS sequence"/>
</dbReference>
<evidence type="ECO:0000259" key="3">
    <source>
        <dbReference type="PROSITE" id="PS50181"/>
    </source>
</evidence>
<proteinExistence type="predicted"/>
<feature type="region of interest" description="Disordered" evidence="2">
    <location>
        <begin position="1"/>
        <end position="91"/>
    </location>
</feature>
<dbReference type="PROSITE" id="PS50181">
    <property type="entry name" value="FBOX"/>
    <property type="match status" value="1"/>
</dbReference>
<protein>
    <recommendedName>
        <fullName evidence="3">F-box domain-containing protein</fullName>
    </recommendedName>
</protein>
<dbReference type="STRING" id="341454.A0A4S2MNE5"/>
<feature type="domain" description="F-box" evidence="3">
    <location>
        <begin position="211"/>
        <end position="261"/>
    </location>
</feature>
<evidence type="ECO:0000256" key="1">
    <source>
        <dbReference type="ARBA" id="ARBA00022786"/>
    </source>
</evidence>
<dbReference type="AlphaFoldDB" id="A0A4S2MNE5"/>
<evidence type="ECO:0000313" key="5">
    <source>
        <dbReference type="Proteomes" id="UP000298138"/>
    </source>
</evidence>
<dbReference type="GO" id="GO:0019005">
    <property type="term" value="C:SCF ubiquitin ligase complex"/>
    <property type="evidence" value="ECO:0007669"/>
    <property type="project" value="TreeGrafter"/>
</dbReference>
<feature type="region of interest" description="Disordered" evidence="2">
    <location>
        <begin position="146"/>
        <end position="166"/>
    </location>
</feature>